<dbReference type="GO" id="GO:0019901">
    <property type="term" value="F:protein kinase binding"/>
    <property type="evidence" value="ECO:0007669"/>
    <property type="project" value="InterPro"/>
</dbReference>
<comment type="caution">
    <text evidence="2">The sequence shown here is derived from an EMBL/GenBank/DDBJ whole genome shotgun (WGS) entry which is preliminary data.</text>
</comment>
<gene>
    <name evidence="2" type="ORF">CTheo_4773</name>
</gene>
<dbReference type="GO" id="GO:0000307">
    <property type="term" value="C:cyclin-dependent protein kinase holoenzyme complex"/>
    <property type="evidence" value="ECO:0007669"/>
    <property type="project" value="TreeGrafter"/>
</dbReference>
<evidence type="ECO:0000313" key="2">
    <source>
        <dbReference type="EMBL" id="KAB5591781.1"/>
    </source>
</evidence>
<dbReference type="PANTHER" id="PTHR15615">
    <property type="match status" value="1"/>
</dbReference>
<feature type="compositionally biased region" description="Basic and acidic residues" evidence="1">
    <location>
        <begin position="540"/>
        <end position="549"/>
    </location>
</feature>
<dbReference type="EMBL" id="SSOP01000089">
    <property type="protein sequence ID" value="KAB5591781.1"/>
    <property type="molecule type" value="Genomic_DNA"/>
</dbReference>
<proteinExistence type="predicted"/>
<feature type="region of interest" description="Disordered" evidence="1">
    <location>
        <begin position="103"/>
        <end position="132"/>
    </location>
</feature>
<dbReference type="OrthoDB" id="286814at2759"/>
<dbReference type="CDD" id="cd20557">
    <property type="entry name" value="CYCLIN_ScPCL1-like"/>
    <property type="match status" value="1"/>
</dbReference>
<feature type="region of interest" description="Disordered" evidence="1">
    <location>
        <begin position="493"/>
        <end position="571"/>
    </location>
</feature>
<accession>A0A5N5QJY8</accession>
<dbReference type="Proteomes" id="UP000383932">
    <property type="component" value="Unassembled WGS sequence"/>
</dbReference>
<dbReference type="InterPro" id="IPR013922">
    <property type="entry name" value="Cyclin_PHO80-like"/>
</dbReference>
<evidence type="ECO:0008006" key="4">
    <source>
        <dbReference type="Google" id="ProtNLM"/>
    </source>
</evidence>
<evidence type="ECO:0000313" key="3">
    <source>
        <dbReference type="Proteomes" id="UP000383932"/>
    </source>
</evidence>
<organism evidence="2 3">
    <name type="scientific">Ceratobasidium theobromae</name>
    <dbReference type="NCBI Taxonomy" id="1582974"/>
    <lineage>
        <taxon>Eukaryota</taxon>
        <taxon>Fungi</taxon>
        <taxon>Dikarya</taxon>
        <taxon>Basidiomycota</taxon>
        <taxon>Agaricomycotina</taxon>
        <taxon>Agaricomycetes</taxon>
        <taxon>Cantharellales</taxon>
        <taxon>Ceratobasidiaceae</taxon>
        <taxon>Ceratobasidium</taxon>
    </lineage>
</organism>
<evidence type="ECO:0000256" key="1">
    <source>
        <dbReference type="SAM" id="MobiDB-lite"/>
    </source>
</evidence>
<dbReference type="Gene3D" id="1.10.472.10">
    <property type="entry name" value="Cyclin-like"/>
    <property type="match status" value="1"/>
</dbReference>
<feature type="region of interest" description="Disordered" evidence="1">
    <location>
        <begin position="263"/>
        <end position="304"/>
    </location>
</feature>
<reference evidence="2 3" key="1">
    <citation type="journal article" date="2019" name="Fungal Biol. Biotechnol.">
        <title>Draft genome sequence of fastidious pathogen Ceratobasidium theobromae, which causes vascular-streak dieback in Theobroma cacao.</title>
        <authorList>
            <person name="Ali S.S."/>
            <person name="Asman A."/>
            <person name="Shao J."/>
            <person name="Firmansyah A.P."/>
            <person name="Susilo A.W."/>
            <person name="Rosmana A."/>
            <person name="McMahon P."/>
            <person name="Junaid M."/>
            <person name="Guest D."/>
            <person name="Kheng T.Y."/>
            <person name="Meinhardt L.W."/>
            <person name="Bailey B.A."/>
        </authorList>
    </citation>
    <scope>NUCLEOTIDE SEQUENCE [LARGE SCALE GENOMIC DNA]</scope>
    <source>
        <strain evidence="2 3">CT2</strain>
    </source>
</reference>
<feature type="compositionally biased region" description="Basic residues" evidence="1">
    <location>
        <begin position="103"/>
        <end position="128"/>
    </location>
</feature>
<sequence length="944" mass="102049">MITYGELTRGLSDHLFDHSLIHDLTIHDNLYDNYSYFPYLVDSPPSIAPAPSMHDMDYFPHRVFVIAGKCTGCLLSATDPCCCPSCGPGLDCCRTRTRSSVSVRRHNTHPRSKLPYTRRHGTKMKRSRSLTDMHASTALAPSPLRNCAATDEASAGQASGILHMWLLPGARPPYVRQYSIPPASIQTPSTVKPLRSILTTPSSGGVTPVRTPLTAHPSRLMSTPASALSPISPIRERAFFGQPMTHGHPAFGEVAAGARLGSHGMDEDDAQTEIGSPEFEADDDGSGGGGAGSVRLPPLRQLPNPVMSGSIAQQTRRAMHAGSVSQDVLLYGPAGVTPAPAELARNNICDKLPPIPSLAPPRQATFFGMQNVPVADGSTRFATICAPVRPPSARPVYPPAGLAPLVAGHQGLPHGGLTAPIERGEEVADWKERQRAKERADIVVKDGELTAAERAEMEKRVSMSVKVINHIYYGAEDVPKTRSPTHATRRLADEDSFAGDAGPSTVASLHASATREAYWPPTPASMPASPESPRKRRERQRASMRKEILGETVRSSIKREHEPSKDAQLEEMVRSIGSSDARLEEPEDADSNREQPARTLTWFVTEVLRRSRTSINVLQVALAYLAGAKPEIHKELRLAADRQAELSMQIAGLPQHIRDALPGMDWMGSEFTPSPLIDPRRTFLASLVLASKFLLDKAFSNKAWANGLEALEVGKCERALGSALNWRLWVGREVSRECVASTSYEQPPAQPPMLHTPPSCPNTLALMVAPIESPIQASSPRSVGTGSRGSVFTASSTPTLVSELGSEPEMLQGYEEVGKWTQTPEFMADIAEPMVASGEMLHGSPDVGYSSRAAASVSMHSASDVVASSRPVLPSIRSFDRPPLRRGPSDLVTPQTDSNMGCGHVPSICVEFGRESPLAYASLDRPWEAIHGQRWDFDTDGIIT</sequence>
<keyword evidence="3" id="KW-1185">Reference proteome</keyword>
<dbReference type="PANTHER" id="PTHR15615:SF36">
    <property type="entry name" value="PHO85 CYCLIN-5"/>
    <property type="match status" value="1"/>
</dbReference>
<dbReference type="GO" id="GO:0005634">
    <property type="term" value="C:nucleus"/>
    <property type="evidence" value="ECO:0007669"/>
    <property type="project" value="TreeGrafter"/>
</dbReference>
<protein>
    <recommendedName>
        <fullName evidence="4">Cyclin</fullName>
    </recommendedName>
</protein>
<dbReference type="GO" id="GO:0016538">
    <property type="term" value="F:cyclin-dependent protein serine/threonine kinase regulator activity"/>
    <property type="evidence" value="ECO:0007669"/>
    <property type="project" value="TreeGrafter"/>
</dbReference>
<dbReference type="AlphaFoldDB" id="A0A5N5QJY8"/>
<feature type="compositionally biased region" description="Basic and acidic residues" evidence="1">
    <location>
        <begin position="557"/>
        <end position="571"/>
    </location>
</feature>
<name>A0A5N5QJY8_9AGAM</name>